<name>A0A382ZYN0_9ZZZZ</name>
<dbReference type="Gene3D" id="3.10.450.50">
    <property type="match status" value="1"/>
</dbReference>
<dbReference type="SUPFAM" id="SSF54427">
    <property type="entry name" value="NTF2-like"/>
    <property type="match status" value="1"/>
</dbReference>
<dbReference type="EMBL" id="UINC01187194">
    <property type="protein sequence ID" value="SVD99788.1"/>
    <property type="molecule type" value="Genomic_DNA"/>
</dbReference>
<dbReference type="InterPro" id="IPR027843">
    <property type="entry name" value="DUF4440"/>
</dbReference>
<evidence type="ECO:0000259" key="1">
    <source>
        <dbReference type="Pfam" id="PF14534"/>
    </source>
</evidence>
<dbReference type="InterPro" id="IPR032710">
    <property type="entry name" value="NTF2-like_dom_sf"/>
</dbReference>
<evidence type="ECO:0000313" key="2">
    <source>
        <dbReference type="EMBL" id="SVD99788.1"/>
    </source>
</evidence>
<reference evidence="2" key="1">
    <citation type="submission" date="2018-05" db="EMBL/GenBank/DDBJ databases">
        <authorList>
            <person name="Lanie J.A."/>
            <person name="Ng W.-L."/>
            <person name="Kazmierczak K.M."/>
            <person name="Andrzejewski T.M."/>
            <person name="Davidsen T.M."/>
            <person name="Wayne K.J."/>
            <person name="Tettelin H."/>
            <person name="Glass J.I."/>
            <person name="Rusch D."/>
            <person name="Podicherti R."/>
            <person name="Tsui H.-C.T."/>
            <person name="Winkler M.E."/>
        </authorList>
    </citation>
    <scope>NUCLEOTIDE SEQUENCE</scope>
</reference>
<protein>
    <recommendedName>
        <fullName evidence="1">DUF4440 domain-containing protein</fullName>
    </recommendedName>
</protein>
<dbReference type="AlphaFoldDB" id="A0A382ZYN0"/>
<organism evidence="2">
    <name type="scientific">marine metagenome</name>
    <dbReference type="NCBI Taxonomy" id="408172"/>
    <lineage>
        <taxon>unclassified sequences</taxon>
        <taxon>metagenomes</taxon>
        <taxon>ecological metagenomes</taxon>
    </lineage>
</organism>
<proteinExistence type="predicted"/>
<sequence length="110" mass="12211">MASVTELVNTWKEALANKDSSRLAEFFTEDFRFVGATTGRNNTKQETLDIVASKDNSMSIDNLEVIYENDEVGVVLHDADSSERGKGKVMAVYTKKDGKFSQARVMRAAL</sequence>
<gene>
    <name evidence="2" type="ORF">METZ01_LOCUS452642</name>
</gene>
<accession>A0A382ZYN0</accession>
<feature type="domain" description="DUF4440" evidence="1">
    <location>
        <begin position="4"/>
        <end position="99"/>
    </location>
</feature>
<dbReference type="Pfam" id="PF14534">
    <property type="entry name" value="DUF4440"/>
    <property type="match status" value="1"/>
</dbReference>